<dbReference type="CDD" id="cd04485">
    <property type="entry name" value="DnaE_OBF"/>
    <property type="match status" value="1"/>
</dbReference>
<feature type="region of interest" description="Disordered" evidence="13">
    <location>
        <begin position="1"/>
        <end position="69"/>
    </location>
</feature>
<dbReference type="Gene3D" id="1.10.150.870">
    <property type="match status" value="1"/>
</dbReference>
<comment type="catalytic activity">
    <reaction evidence="12">
        <text>DNA(n) + a 2'-deoxyribonucleoside 5'-triphosphate = DNA(n+1) + diphosphate</text>
        <dbReference type="Rhea" id="RHEA:22508"/>
        <dbReference type="Rhea" id="RHEA-COMP:17339"/>
        <dbReference type="Rhea" id="RHEA-COMP:17340"/>
        <dbReference type="ChEBI" id="CHEBI:33019"/>
        <dbReference type="ChEBI" id="CHEBI:61560"/>
        <dbReference type="ChEBI" id="CHEBI:173112"/>
        <dbReference type="EC" id="2.7.7.7"/>
    </reaction>
</comment>
<reference evidence="17" key="3">
    <citation type="submission" date="2023-06" db="EMBL/GenBank/DDBJ databases">
        <title>Pangenomics reveal diversification of enzyme families and niche specialization in globally abundant SAR202 bacteria.</title>
        <authorList>
            <person name="Saw J.H.W."/>
        </authorList>
    </citation>
    <scope>NUCLEOTIDE SEQUENCE [LARGE SCALE GENOMIC DNA]</scope>
    <source>
        <strain evidence="17">JH1073</strain>
    </source>
</reference>
<evidence type="ECO:0000256" key="9">
    <source>
        <dbReference type="ARBA" id="ARBA00022763"/>
    </source>
</evidence>
<accession>A0AAJ5ZI67</accession>
<evidence type="ECO:0000256" key="3">
    <source>
        <dbReference type="ARBA" id="ARBA00012417"/>
    </source>
</evidence>
<reference evidence="17 18" key="1">
    <citation type="submission" date="2019-11" db="EMBL/GenBank/DDBJ databases">
        <authorList>
            <person name="Cho J.-C."/>
        </authorList>
    </citation>
    <scope>NUCLEOTIDE SEQUENCE [LARGE SCALE GENOMIC DNA]</scope>
    <source>
        <strain evidence="16 17">JH1073</strain>
        <strain evidence="15 18">JH702</strain>
    </source>
</reference>
<dbReference type="InterPro" id="IPR004013">
    <property type="entry name" value="PHP_dom"/>
</dbReference>
<dbReference type="Pfam" id="PF17657">
    <property type="entry name" value="DNA_pol3_finger"/>
    <property type="match status" value="1"/>
</dbReference>
<dbReference type="InterPro" id="IPR012340">
    <property type="entry name" value="NA-bd_OB-fold"/>
</dbReference>
<dbReference type="GO" id="GO:0003676">
    <property type="term" value="F:nucleic acid binding"/>
    <property type="evidence" value="ECO:0007669"/>
    <property type="project" value="InterPro"/>
</dbReference>
<dbReference type="NCBIfam" id="TIGR00594">
    <property type="entry name" value="polc"/>
    <property type="match status" value="1"/>
</dbReference>
<dbReference type="GO" id="GO:0003887">
    <property type="term" value="F:DNA-directed DNA polymerase activity"/>
    <property type="evidence" value="ECO:0007669"/>
    <property type="project" value="UniProtKB-KW"/>
</dbReference>
<dbReference type="InterPro" id="IPR040982">
    <property type="entry name" value="DNA_pol3_finger"/>
</dbReference>
<evidence type="ECO:0000256" key="12">
    <source>
        <dbReference type="ARBA" id="ARBA00049244"/>
    </source>
</evidence>
<evidence type="ECO:0000256" key="10">
    <source>
        <dbReference type="ARBA" id="ARBA00022932"/>
    </source>
</evidence>
<dbReference type="GO" id="GO:0008408">
    <property type="term" value="F:3'-5' exonuclease activity"/>
    <property type="evidence" value="ECO:0007669"/>
    <property type="project" value="InterPro"/>
</dbReference>
<keyword evidence="11" id="KW-0234">DNA repair</keyword>
<evidence type="ECO:0000256" key="8">
    <source>
        <dbReference type="ARBA" id="ARBA00022705"/>
    </source>
</evidence>
<evidence type="ECO:0000256" key="7">
    <source>
        <dbReference type="ARBA" id="ARBA00022695"/>
    </source>
</evidence>
<evidence type="ECO:0000259" key="14">
    <source>
        <dbReference type="SMART" id="SM00481"/>
    </source>
</evidence>
<dbReference type="RefSeq" id="WP_342826475.1">
    <property type="nucleotide sequence ID" value="NZ_CP046146.1"/>
</dbReference>
<dbReference type="Proteomes" id="UP001321249">
    <property type="component" value="Unassembled WGS sequence"/>
</dbReference>
<keyword evidence="10" id="KW-0239">DNA-directed DNA polymerase</keyword>
<evidence type="ECO:0000313" key="16">
    <source>
        <dbReference type="EMBL" id="WFG39855.1"/>
    </source>
</evidence>
<evidence type="ECO:0000256" key="11">
    <source>
        <dbReference type="ARBA" id="ARBA00023204"/>
    </source>
</evidence>
<evidence type="ECO:0000256" key="5">
    <source>
        <dbReference type="ARBA" id="ARBA00022490"/>
    </source>
</evidence>
<dbReference type="Proteomes" id="UP001219901">
    <property type="component" value="Chromosome"/>
</dbReference>
<feature type="compositionally biased region" description="Basic residues" evidence="13">
    <location>
        <begin position="38"/>
        <end position="49"/>
    </location>
</feature>
<comment type="subcellular location">
    <subcellularLocation>
        <location evidence="1">Cytoplasm</location>
    </subcellularLocation>
</comment>
<organism evidence="16 17">
    <name type="scientific">Candidatus Lucifugimonas marina</name>
    <dbReference type="NCBI Taxonomy" id="3038979"/>
    <lineage>
        <taxon>Bacteria</taxon>
        <taxon>Bacillati</taxon>
        <taxon>Chloroflexota</taxon>
        <taxon>Dehalococcoidia</taxon>
        <taxon>SAR202 cluster</taxon>
        <taxon>Candidatus Lucifugimonadales</taxon>
        <taxon>Candidatus Lucifugimonadaceae</taxon>
        <taxon>Candidatus Lucifugimonas</taxon>
    </lineage>
</organism>
<dbReference type="InterPro" id="IPR016195">
    <property type="entry name" value="Pol/histidinol_Pase-like"/>
</dbReference>
<dbReference type="InterPro" id="IPR003141">
    <property type="entry name" value="Pol/His_phosphatase_N"/>
</dbReference>
<keyword evidence="9" id="KW-0227">DNA damage</keyword>
<evidence type="ECO:0000256" key="1">
    <source>
        <dbReference type="ARBA" id="ARBA00004496"/>
    </source>
</evidence>
<proteinExistence type="inferred from homology"/>
<dbReference type="Gene3D" id="3.20.20.140">
    <property type="entry name" value="Metal-dependent hydrolases"/>
    <property type="match status" value="1"/>
</dbReference>
<dbReference type="InterPro" id="IPR029460">
    <property type="entry name" value="DNAPol_HHH"/>
</dbReference>
<dbReference type="PANTHER" id="PTHR32294">
    <property type="entry name" value="DNA POLYMERASE III SUBUNIT ALPHA"/>
    <property type="match status" value="1"/>
</dbReference>
<dbReference type="Pfam" id="PF02811">
    <property type="entry name" value="PHP"/>
    <property type="match status" value="1"/>
</dbReference>
<dbReference type="GO" id="GO:0006281">
    <property type="term" value="P:DNA repair"/>
    <property type="evidence" value="ECO:0007669"/>
    <property type="project" value="UniProtKB-KW"/>
</dbReference>
<evidence type="ECO:0000313" key="17">
    <source>
        <dbReference type="Proteomes" id="UP001219901"/>
    </source>
</evidence>
<keyword evidence="7 16" id="KW-0548">Nucleotidyltransferase</keyword>
<dbReference type="Gene3D" id="2.40.50.140">
    <property type="entry name" value="Nucleic acid-binding proteins"/>
    <property type="match status" value="1"/>
</dbReference>
<feature type="compositionally biased region" description="Basic and acidic residues" evidence="13">
    <location>
        <begin position="1"/>
        <end position="12"/>
    </location>
</feature>
<evidence type="ECO:0000256" key="2">
    <source>
        <dbReference type="ARBA" id="ARBA00007391"/>
    </source>
</evidence>
<evidence type="ECO:0000313" key="18">
    <source>
        <dbReference type="Proteomes" id="UP001321249"/>
    </source>
</evidence>
<keyword evidence="8" id="KW-0235">DNA replication</keyword>
<reference evidence="16" key="2">
    <citation type="journal article" date="2023" name="Nat. Commun.">
        <title>Cultivation of marine bacteria of the SAR202 clade.</title>
        <authorList>
            <person name="Lim Y."/>
            <person name="Seo J.H."/>
            <person name="Giovannoni S.J."/>
            <person name="Kang I."/>
            <person name="Cho J.C."/>
        </authorList>
    </citation>
    <scope>NUCLEOTIDE SEQUENCE</scope>
    <source>
        <strain evidence="16">JH1073</strain>
    </source>
</reference>
<evidence type="ECO:0000313" key="15">
    <source>
        <dbReference type="EMBL" id="MDG0867784.1"/>
    </source>
</evidence>
<keyword evidence="17" id="KW-1185">Reference proteome</keyword>
<dbReference type="SMART" id="SM00481">
    <property type="entry name" value="POLIIIAc"/>
    <property type="match status" value="1"/>
</dbReference>
<dbReference type="Pfam" id="PF14579">
    <property type="entry name" value="HHH_6"/>
    <property type="match status" value="1"/>
</dbReference>
<feature type="domain" description="Polymerase/histidinol phosphatase N-terminal" evidence="14">
    <location>
        <begin position="116"/>
        <end position="183"/>
    </location>
</feature>
<dbReference type="AlphaFoldDB" id="A0AAJ5ZI67"/>
<dbReference type="SUPFAM" id="SSF89550">
    <property type="entry name" value="PHP domain-like"/>
    <property type="match status" value="1"/>
</dbReference>
<dbReference type="InterPro" id="IPR011708">
    <property type="entry name" value="DNA_pol3_alpha_NTPase_dom"/>
</dbReference>
<sequence length="1196" mass="133824">MDKFTEIEKALPAKEVIGSPGRTSETVETTDPRYETKSRRRQANSKSKKVSSPDQTADRSDNPAHAGWISGGRGITGVLNDEHAELLKNRGAERKHRLDAVNSTIPKPTVPTARYAELHAHSNYSFQEGASEAWDLLLTAKQLGLHALAITDHDNVSGVMEFAQAAKELGIKPIIGIELTLTRGLNEPVGTEHEPSERPHITLLAETAAGYRNISLLTTRAHVDAEERNDPHLDPALLADHAEGVICLSGCRRGEISKLVSAGNVDSAQLAASKYIEVFGKRNFFLELQQNLVMGDVQRNGHMAAIAKDLGVGVVATNNAHYHVRDRHRLNDSLVAIKHNKSLEASHRERRPNDQFFLKSPEEMSVLFSKHPEAISNTIEIADRCEFDLTSDAIYDFPSYDFLPPRHTESTYLRKICEEAAVRRYGSVTPEVTARLDKEFDLLEKHGLVGFLLQYYDIIRIAREVQEDLGLVETGLPIEENPPGRGRGSSVALLIGYLTGLSHIDPLKFGLRLDRFLPETTDGEKLSPPDIDLDFPREIRAELILRIHERWGYERAVLTGMISTYRIRGAVRDLGKALGIAEDDLGRLNKRLDGHSSIPALAKEMAELPEFRDRVDAPVWQMLIELAQQLNHFPKYLAQHPGGMILSARPLSETVPLQRSAIDGRYICQWDKNASEDAGFVKIDFLALGALSQLSEALELIKKQTEKRVDISRIDFEDHAVYTDIHNADTIGVFQIESAAQMQTVTRLRPRNLTEMAWEVGAVRPGVGVNDGVTLLIRRHMGKDPDWKYDHPLEEPALGRTYGVPLYQDQLGELAMHVGGMSAVEGDQMRRAFTRRNNERHIAHWKDKFIAGALAKGVPPDAAERVFGKFHGMYQFPEAHAFAFGVTAYQMSWLKHYWPLEFFVGLFNNQPMGFYNLETLKEDAVRHGVKVLGPNVNLSNEKAVIENGALRMGLTHVAKLRTATAAPIIEERAEAGEFRSLANFMSRTGVQQEILDLLSAAGALDQFDEIADPDRIPPTVADRRHLRWESGLRYRPRGEKKDGSRQLAFEMPVEQDVVALPSESGWDRMIGEYSATGVYPQGHLMAKIRPHLPSNVIRSEEVRNYANGDRISVAGLVIRRQKPNGKTVFITLEDEFGHSPLIIWPAMYERFKLEIKESLLLATGTVSRREGTMNIVVETITPIPESVPDFHSRDWG</sequence>
<dbReference type="EC" id="2.7.7.7" evidence="3"/>
<name>A0AAJ5ZI67_9CHLR</name>
<evidence type="ECO:0000256" key="13">
    <source>
        <dbReference type="SAM" id="MobiDB-lite"/>
    </source>
</evidence>
<dbReference type="Pfam" id="PF01336">
    <property type="entry name" value="tRNA_anti-codon"/>
    <property type="match status" value="1"/>
</dbReference>
<dbReference type="Pfam" id="PF07733">
    <property type="entry name" value="DNA_pol3_alpha"/>
    <property type="match status" value="1"/>
</dbReference>
<dbReference type="InterPro" id="IPR004365">
    <property type="entry name" value="NA-bd_OB_tRNA"/>
</dbReference>
<dbReference type="GO" id="GO:0006260">
    <property type="term" value="P:DNA replication"/>
    <property type="evidence" value="ECO:0007669"/>
    <property type="project" value="UniProtKB-KW"/>
</dbReference>
<gene>
    <name evidence="16" type="primary">dnaE</name>
    <name evidence="15" type="ORF">GKO46_11965</name>
    <name evidence="16" type="ORF">GKO48_09570</name>
</gene>
<keyword evidence="5" id="KW-0963">Cytoplasm</keyword>
<dbReference type="GO" id="GO:0005737">
    <property type="term" value="C:cytoplasm"/>
    <property type="evidence" value="ECO:0007669"/>
    <property type="project" value="UniProtKB-SubCell"/>
</dbReference>
<evidence type="ECO:0000256" key="6">
    <source>
        <dbReference type="ARBA" id="ARBA00022679"/>
    </source>
</evidence>
<evidence type="ECO:0000256" key="4">
    <source>
        <dbReference type="ARBA" id="ARBA00017273"/>
    </source>
</evidence>
<dbReference type="EMBL" id="WMBE01000003">
    <property type="protein sequence ID" value="MDG0867784.1"/>
    <property type="molecule type" value="Genomic_DNA"/>
</dbReference>
<dbReference type="InterPro" id="IPR004805">
    <property type="entry name" value="DnaE2/DnaE/PolC"/>
</dbReference>
<dbReference type="EMBL" id="CP046147">
    <property type="protein sequence ID" value="WFG39855.1"/>
    <property type="molecule type" value="Genomic_DNA"/>
</dbReference>
<comment type="similarity">
    <text evidence="2">Belongs to the DNA polymerase type-C family. DnaE2 subfamily.</text>
</comment>
<dbReference type="PANTHER" id="PTHR32294:SF4">
    <property type="entry name" value="ERROR-PRONE DNA POLYMERASE"/>
    <property type="match status" value="1"/>
</dbReference>
<protein>
    <recommendedName>
        <fullName evidence="4">Error-prone DNA polymerase</fullName>
        <ecNumber evidence="3">2.7.7.7</ecNumber>
    </recommendedName>
</protein>
<keyword evidence="6 16" id="KW-0808">Transferase</keyword>